<evidence type="ECO:0000313" key="1">
    <source>
        <dbReference type="EMBL" id="MPN15675.1"/>
    </source>
</evidence>
<accession>A0A645FMN9</accession>
<gene>
    <name evidence="1" type="ORF">SDC9_163009</name>
</gene>
<protein>
    <submittedName>
        <fullName evidence="1">Uncharacterized protein</fullName>
    </submittedName>
</protein>
<sequence length="84" mass="9085">MLEIVTHEYRIVAYDEAFIIGDIVIGDDLALKQFGVYGGSDIRHRILAAGCEVGTGNITCKVSPLMSGCKVLNLTTSFQITTYG</sequence>
<proteinExistence type="predicted"/>
<reference evidence="1" key="1">
    <citation type="submission" date="2019-08" db="EMBL/GenBank/DDBJ databases">
        <authorList>
            <person name="Kucharzyk K."/>
            <person name="Murdoch R.W."/>
            <person name="Higgins S."/>
            <person name="Loffler F."/>
        </authorList>
    </citation>
    <scope>NUCLEOTIDE SEQUENCE</scope>
</reference>
<name>A0A645FMN9_9ZZZZ</name>
<comment type="caution">
    <text evidence="1">The sequence shown here is derived from an EMBL/GenBank/DDBJ whole genome shotgun (WGS) entry which is preliminary data.</text>
</comment>
<organism evidence="1">
    <name type="scientific">bioreactor metagenome</name>
    <dbReference type="NCBI Taxonomy" id="1076179"/>
    <lineage>
        <taxon>unclassified sequences</taxon>
        <taxon>metagenomes</taxon>
        <taxon>ecological metagenomes</taxon>
    </lineage>
</organism>
<dbReference type="AlphaFoldDB" id="A0A645FMN9"/>
<dbReference type="EMBL" id="VSSQ01062514">
    <property type="protein sequence ID" value="MPN15675.1"/>
    <property type="molecule type" value="Genomic_DNA"/>
</dbReference>